<keyword evidence="3" id="KW-1185">Reference proteome</keyword>
<evidence type="ECO:0000313" key="2">
    <source>
        <dbReference type="EMBL" id="KAK4152137.1"/>
    </source>
</evidence>
<evidence type="ECO:0000313" key="3">
    <source>
        <dbReference type="Proteomes" id="UP001302745"/>
    </source>
</evidence>
<feature type="compositionally biased region" description="Basic residues" evidence="1">
    <location>
        <begin position="33"/>
        <end position="44"/>
    </location>
</feature>
<organism evidence="2 3">
    <name type="scientific">Chaetomidium leptoderma</name>
    <dbReference type="NCBI Taxonomy" id="669021"/>
    <lineage>
        <taxon>Eukaryota</taxon>
        <taxon>Fungi</taxon>
        <taxon>Dikarya</taxon>
        <taxon>Ascomycota</taxon>
        <taxon>Pezizomycotina</taxon>
        <taxon>Sordariomycetes</taxon>
        <taxon>Sordariomycetidae</taxon>
        <taxon>Sordariales</taxon>
        <taxon>Chaetomiaceae</taxon>
        <taxon>Chaetomidium</taxon>
    </lineage>
</organism>
<reference evidence="2" key="1">
    <citation type="journal article" date="2023" name="Mol. Phylogenet. Evol.">
        <title>Genome-scale phylogeny and comparative genomics of the fungal order Sordariales.</title>
        <authorList>
            <person name="Hensen N."/>
            <person name="Bonometti L."/>
            <person name="Westerberg I."/>
            <person name="Brannstrom I.O."/>
            <person name="Guillou S."/>
            <person name="Cros-Aarteil S."/>
            <person name="Calhoun S."/>
            <person name="Haridas S."/>
            <person name="Kuo A."/>
            <person name="Mondo S."/>
            <person name="Pangilinan J."/>
            <person name="Riley R."/>
            <person name="LaButti K."/>
            <person name="Andreopoulos B."/>
            <person name="Lipzen A."/>
            <person name="Chen C."/>
            <person name="Yan M."/>
            <person name="Daum C."/>
            <person name="Ng V."/>
            <person name="Clum A."/>
            <person name="Steindorff A."/>
            <person name="Ohm R.A."/>
            <person name="Martin F."/>
            <person name="Silar P."/>
            <person name="Natvig D.O."/>
            <person name="Lalanne C."/>
            <person name="Gautier V."/>
            <person name="Ament-Velasquez S.L."/>
            <person name="Kruys A."/>
            <person name="Hutchinson M.I."/>
            <person name="Powell A.J."/>
            <person name="Barry K."/>
            <person name="Miller A.N."/>
            <person name="Grigoriev I.V."/>
            <person name="Debuchy R."/>
            <person name="Gladieux P."/>
            <person name="Hiltunen Thoren M."/>
            <person name="Johannesson H."/>
        </authorList>
    </citation>
    <scope>NUCLEOTIDE SEQUENCE</scope>
    <source>
        <strain evidence="2">CBS 538.74</strain>
    </source>
</reference>
<dbReference type="Pfam" id="PF14022">
    <property type="entry name" value="DUF4238"/>
    <property type="match status" value="1"/>
</dbReference>
<gene>
    <name evidence="2" type="ORF">C8A00DRAFT_44735</name>
</gene>
<sequence>METTPNPQYQHFVPQFLLQNFAHPYKPDGDSPKKRKGGGKRKYQKGMYPKDPVVRNLDLVAEPPVICEKPVKRILGQMNMYQDTSQPTKQQQHVEEMLSKLEARASAVVRKITKAFEEKEAGLWLMRSERDLLRKFLFVLKYRGDGFRHRFFHQNPEDYSENDKELVRAYMDAHGFKRPLDVWFHNLQTIIESERRCDQGWAEWVLELRKRMYPEDAMWFASHDISYYMAICTPSDVKDEFILTDNSYNIFEGPNHFVQDVHTGEVGAGSYTPLHEFAPISPKLMIVLRCSVLPNPLEDANKDVKAARAANRFLALDSVYPYEVKSMLADLPIDKARNNYSQVIDGRIRSLSGEDGRAREDHKFCFSFFPISSDHVHTINSILLDNTSPCSSVVFESQESFARTLEWYLTAPCTVGKIITGPDTDLREATLRKLERVSRELGSDKEMVFKRLPTTPIADYEGFRLRHLDRLQKMSRGSADTLMFDAEQSRNMWRLRTAIDAWSKGKVDESIRQRNRELLLDAYFRLPPRRVWLFVKYARYGILSLSTGLKMEDMLASPGPEDAVVRAHRIVLPDRLARLLFISTTNDIEKKRRPWLDLWDPLKGGSIEALTIPSGIPEVQELAHQAQLEILKTGRYDRQAECLQMFDEGEKIELLTRLMVRERFVDAVKGKLEMTLLLDLKKTLFETTYPTPPPSWQRYFL</sequence>
<dbReference type="Proteomes" id="UP001302745">
    <property type="component" value="Unassembled WGS sequence"/>
</dbReference>
<feature type="region of interest" description="Disordered" evidence="1">
    <location>
        <begin position="23"/>
        <end position="47"/>
    </location>
</feature>
<evidence type="ECO:0008006" key="4">
    <source>
        <dbReference type="Google" id="ProtNLM"/>
    </source>
</evidence>
<proteinExistence type="predicted"/>
<dbReference type="InterPro" id="IPR025332">
    <property type="entry name" value="DUF4238"/>
</dbReference>
<accession>A0AAN6ZV71</accession>
<name>A0AAN6ZV71_9PEZI</name>
<protein>
    <recommendedName>
        <fullName evidence="4">DUF4238 domain-containing protein</fullName>
    </recommendedName>
</protein>
<evidence type="ECO:0000256" key="1">
    <source>
        <dbReference type="SAM" id="MobiDB-lite"/>
    </source>
</evidence>
<reference evidence="2" key="2">
    <citation type="submission" date="2023-05" db="EMBL/GenBank/DDBJ databases">
        <authorList>
            <consortium name="Lawrence Berkeley National Laboratory"/>
            <person name="Steindorff A."/>
            <person name="Hensen N."/>
            <person name="Bonometti L."/>
            <person name="Westerberg I."/>
            <person name="Brannstrom I.O."/>
            <person name="Guillou S."/>
            <person name="Cros-Aarteil S."/>
            <person name="Calhoun S."/>
            <person name="Haridas S."/>
            <person name="Kuo A."/>
            <person name="Mondo S."/>
            <person name="Pangilinan J."/>
            <person name="Riley R."/>
            <person name="Labutti K."/>
            <person name="Andreopoulos B."/>
            <person name="Lipzen A."/>
            <person name="Chen C."/>
            <person name="Yanf M."/>
            <person name="Daum C."/>
            <person name="Ng V."/>
            <person name="Clum A."/>
            <person name="Ohm R."/>
            <person name="Martin F."/>
            <person name="Silar P."/>
            <person name="Natvig D."/>
            <person name="Lalanne C."/>
            <person name="Gautier V."/>
            <person name="Ament-Velasquez S.L."/>
            <person name="Kruys A."/>
            <person name="Hutchinson M.I."/>
            <person name="Powell A.J."/>
            <person name="Barry K."/>
            <person name="Miller A.N."/>
            <person name="Grigoriev I.V."/>
            <person name="Debuchy R."/>
            <person name="Gladieux P."/>
            <person name="Thoren M.H."/>
            <person name="Johannesson H."/>
        </authorList>
    </citation>
    <scope>NUCLEOTIDE SEQUENCE</scope>
    <source>
        <strain evidence="2">CBS 538.74</strain>
    </source>
</reference>
<dbReference type="EMBL" id="MU856985">
    <property type="protein sequence ID" value="KAK4152137.1"/>
    <property type="molecule type" value="Genomic_DNA"/>
</dbReference>
<comment type="caution">
    <text evidence="2">The sequence shown here is derived from an EMBL/GenBank/DDBJ whole genome shotgun (WGS) entry which is preliminary data.</text>
</comment>
<dbReference type="AlphaFoldDB" id="A0AAN6ZV71"/>